<proteinExistence type="predicted"/>
<reference evidence="1 2" key="1">
    <citation type="submission" date="2018-11" db="EMBL/GenBank/DDBJ databases">
        <title>Genomic Encyclopedia of Type Strains, Phase IV (KMG-IV): sequencing the most valuable type-strain genomes for metagenomic binning, comparative biology and taxonomic classification.</title>
        <authorList>
            <person name="Goeker M."/>
        </authorList>
    </citation>
    <scope>NUCLEOTIDE SEQUENCE [LARGE SCALE GENOMIC DNA]</scope>
    <source>
        <strain evidence="1 2">DSM 25623</strain>
    </source>
</reference>
<evidence type="ECO:0000313" key="2">
    <source>
        <dbReference type="Proteomes" id="UP000269708"/>
    </source>
</evidence>
<comment type="caution">
    <text evidence="1">The sequence shown here is derived from an EMBL/GenBank/DDBJ whole genome shotgun (WGS) entry which is preliminary data.</text>
</comment>
<evidence type="ECO:0000313" key="1">
    <source>
        <dbReference type="EMBL" id="RPE81576.1"/>
    </source>
</evidence>
<keyword evidence="2" id="KW-1185">Reference proteome</keyword>
<sequence>MNAAIPFERRARLHSETASAVPELRLRQRIEDSLREALRADADVLIPLLARALEAHMALGGTTPEPHRQRRDDSLDQVQMLISLELYRPGREAGCAQAA</sequence>
<dbReference type="RefSeq" id="WP_123769115.1">
    <property type="nucleotide sequence ID" value="NZ_RKQN01000001.1"/>
</dbReference>
<accession>A0A3N4VEY4</accession>
<dbReference type="EMBL" id="RKQN01000001">
    <property type="protein sequence ID" value="RPE81576.1"/>
    <property type="molecule type" value="Genomic_DNA"/>
</dbReference>
<gene>
    <name evidence="1" type="ORF">EDC50_0767</name>
</gene>
<protein>
    <submittedName>
        <fullName evidence="1">Uncharacterized protein</fullName>
    </submittedName>
</protein>
<dbReference type="Proteomes" id="UP000269708">
    <property type="component" value="Unassembled WGS sequence"/>
</dbReference>
<name>A0A3N4VEY4_9GAMM</name>
<organism evidence="1 2">
    <name type="scientific">Vulcaniibacterium tengchongense</name>
    <dbReference type="NCBI Taxonomy" id="1273429"/>
    <lineage>
        <taxon>Bacteria</taxon>
        <taxon>Pseudomonadati</taxon>
        <taxon>Pseudomonadota</taxon>
        <taxon>Gammaproteobacteria</taxon>
        <taxon>Lysobacterales</taxon>
        <taxon>Lysobacteraceae</taxon>
        <taxon>Vulcaniibacterium</taxon>
    </lineage>
</organism>
<dbReference type="AlphaFoldDB" id="A0A3N4VEY4"/>